<name>A0A7R9MR47_9ACAR</name>
<gene>
    <name evidence="1" type="ORF">ONB1V03_LOCUS20966</name>
</gene>
<evidence type="ECO:0000313" key="1">
    <source>
        <dbReference type="EMBL" id="CAD7664408.1"/>
    </source>
</evidence>
<dbReference type="EMBL" id="OC953004">
    <property type="protein sequence ID" value="CAD7664408.1"/>
    <property type="molecule type" value="Genomic_DNA"/>
</dbReference>
<dbReference type="Proteomes" id="UP000728032">
    <property type="component" value="Unassembled WGS sequence"/>
</dbReference>
<feature type="non-terminal residue" evidence="1">
    <location>
        <position position="161"/>
    </location>
</feature>
<reference evidence="1" key="1">
    <citation type="submission" date="2020-11" db="EMBL/GenBank/DDBJ databases">
        <authorList>
            <person name="Tran Van P."/>
        </authorList>
    </citation>
    <scope>NUCLEOTIDE SEQUENCE</scope>
</reference>
<sequence length="161" mass="17464">WKSKQSSADSFDIRGNGAVEGDLIVKLSPQQIRTYILTIDGDHHHEAKCTSSWVKATQSTIPTSAYVAGYDADKTPLTVCRHKVGNDLIAGKADKNIGCVVTESGKEVYVKEGQEFEVLVAQNVEWVPRHGEDPIPVGALVVGNKGQPNTDTYIGRCDTHS</sequence>
<dbReference type="AlphaFoldDB" id="A0A7R9MR47"/>
<organism evidence="1">
    <name type="scientific">Oppiella nova</name>
    <dbReference type="NCBI Taxonomy" id="334625"/>
    <lineage>
        <taxon>Eukaryota</taxon>
        <taxon>Metazoa</taxon>
        <taxon>Ecdysozoa</taxon>
        <taxon>Arthropoda</taxon>
        <taxon>Chelicerata</taxon>
        <taxon>Arachnida</taxon>
        <taxon>Acari</taxon>
        <taxon>Acariformes</taxon>
        <taxon>Sarcoptiformes</taxon>
        <taxon>Oribatida</taxon>
        <taxon>Brachypylina</taxon>
        <taxon>Oppioidea</taxon>
        <taxon>Oppiidae</taxon>
        <taxon>Oppiella</taxon>
    </lineage>
</organism>
<dbReference type="Pfam" id="PF11901">
    <property type="entry name" value="DM9"/>
    <property type="match status" value="1"/>
</dbReference>
<accession>A0A7R9MR47</accession>
<dbReference type="InterPro" id="IPR006616">
    <property type="entry name" value="DM9_repeat"/>
</dbReference>
<dbReference type="OrthoDB" id="1925699at2759"/>
<protein>
    <submittedName>
        <fullName evidence="1">Uncharacterized protein</fullName>
    </submittedName>
</protein>
<feature type="non-terminal residue" evidence="1">
    <location>
        <position position="1"/>
    </location>
</feature>
<dbReference type="EMBL" id="CAJPVJ010038179">
    <property type="protein sequence ID" value="CAG2181545.1"/>
    <property type="molecule type" value="Genomic_DNA"/>
</dbReference>
<keyword evidence="2" id="KW-1185">Reference proteome</keyword>
<evidence type="ECO:0000313" key="2">
    <source>
        <dbReference type="Proteomes" id="UP000728032"/>
    </source>
</evidence>
<proteinExistence type="predicted"/>
<dbReference type="PANTHER" id="PTHR31649">
    <property type="entry name" value="AGAP009604-PA"/>
    <property type="match status" value="1"/>
</dbReference>
<dbReference type="PANTHER" id="PTHR31649:SF11">
    <property type="entry name" value="PROTEIN UNZIPPED"/>
    <property type="match status" value="1"/>
</dbReference>